<feature type="region of interest" description="Disordered" evidence="1">
    <location>
        <begin position="37"/>
        <end position="84"/>
    </location>
</feature>
<dbReference type="PANTHER" id="PTHR14633">
    <property type="entry name" value="LITTLE ELONGATION COMPLEX SUBUNIT 2"/>
    <property type="match status" value="1"/>
</dbReference>
<sequence length="450" mass="51191">MGTKSSSNLDKVFFSQENYKKFSCLPSLVEFLRKHLNSSTRGEDGSPVDSRSDPPIAKVTNSSGNGTDGGSNRNNEGKRSYSLSTSLSPEMEFPFVSKISRENQKLLLETFEMIKSGDLANADFQKLKSIQEIKAMVVTEQEEFQKFVYNHAKVNHYLFNFIHPDVWDTLKSEMERKYKASVGKYPGSVPLLKLPKDVGIILTPEFLATKDKEIQQKEVTEMDHKPPDYKTQWQLPITVRRQQEDQNQVVGQKVVFIDKPLPPQSFCPRAVNWKFYKQALRKMTCVKTRGEENCNDRKASVDSDLGREGAVDLQVKSESCGSERTLIQEFASTRTATPSRKRLADSGEGQGNELKKTKVAKSNLDDKTGGKEGASSKKYFVYNLWKFGNLRVLIRCSMDAHRANSEKTNSFTFFSVLPKLEYQLTFGHERLTYSETAQMWLIVTFARKLN</sequence>
<accession>A0AAD9QNV6</accession>
<evidence type="ECO:0000313" key="3">
    <source>
        <dbReference type="EMBL" id="KAK2564716.1"/>
    </source>
</evidence>
<dbReference type="GO" id="GO:0042796">
    <property type="term" value="P:snRNA transcription by RNA polymerase III"/>
    <property type="evidence" value="ECO:0007669"/>
    <property type="project" value="TreeGrafter"/>
</dbReference>
<reference evidence="3" key="2">
    <citation type="journal article" date="2023" name="Science">
        <title>Genomic signatures of disease resistance in endangered staghorn corals.</title>
        <authorList>
            <person name="Vollmer S.V."/>
            <person name="Selwyn J.D."/>
            <person name="Despard B.A."/>
            <person name="Roesel C.L."/>
        </authorList>
    </citation>
    <scope>NUCLEOTIDE SEQUENCE</scope>
    <source>
        <strain evidence="3">K2</strain>
    </source>
</reference>
<feature type="compositionally biased region" description="Low complexity" evidence="1">
    <location>
        <begin position="61"/>
        <end position="74"/>
    </location>
</feature>
<dbReference type="GO" id="GO:0045945">
    <property type="term" value="P:positive regulation of transcription by RNA polymerase III"/>
    <property type="evidence" value="ECO:0007669"/>
    <property type="project" value="TreeGrafter"/>
</dbReference>
<feature type="domain" description="Little elongation complex subunit 2 C-terminal" evidence="2">
    <location>
        <begin position="376"/>
        <end position="445"/>
    </location>
</feature>
<name>A0AAD9QNV6_ACRCE</name>
<dbReference type="Pfam" id="PF10505">
    <property type="entry name" value="NARG2_C"/>
    <property type="match status" value="1"/>
</dbReference>
<evidence type="ECO:0000259" key="2">
    <source>
        <dbReference type="Pfam" id="PF10505"/>
    </source>
</evidence>
<evidence type="ECO:0000256" key="1">
    <source>
        <dbReference type="SAM" id="MobiDB-lite"/>
    </source>
</evidence>
<proteinExistence type="predicted"/>
<dbReference type="GO" id="GO:0008023">
    <property type="term" value="C:transcription elongation factor complex"/>
    <property type="evidence" value="ECO:0007669"/>
    <property type="project" value="InterPro"/>
</dbReference>
<evidence type="ECO:0000313" key="4">
    <source>
        <dbReference type="Proteomes" id="UP001249851"/>
    </source>
</evidence>
<dbReference type="AlphaFoldDB" id="A0AAD9QNV6"/>
<dbReference type="PANTHER" id="PTHR14633:SF3">
    <property type="entry name" value="LITTLE ELONGATION COMPLEX SUBUNIT 2"/>
    <property type="match status" value="1"/>
</dbReference>
<comment type="caution">
    <text evidence="3">The sequence shown here is derived from an EMBL/GenBank/DDBJ whole genome shotgun (WGS) entry which is preliminary data.</text>
</comment>
<feature type="region of interest" description="Disordered" evidence="1">
    <location>
        <begin position="333"/>
        <end position="371"/>
    </location>
</feature>
<dbReference type="GO" id="GO:0042795">
    <property type="term" value="P:snRNA transcription by RNA polymerase II"/>
    <property type="evidence" value="ECO:0007669"/>
    <property type="project" value="TreeGrafter"/>
</dbReference>
<reference evidence="3" key="1">
    <citation type="journal article" date="2023" name="G3 (Bethesda)">
        <title>Whole genome assembly and annotation of the endangered Caribbean coral Acropora cervicornis.</title>
        <authorList>
            <person name="Selwyn J.D."/>
            <person name="Vollmer S.V."/>
        </authorList>
    </citation>
    <scope>NUCLEOTIDE SEQUENCE</scope>
    <source>
        <strain evidence="3">K2</strain>
    </source>
</reference>
<protein>
    <recommendedName>
        <fullName evidence="2">Little elongation complex subunit 2 C-terminal domain-containing protein</fullName>
    </recommendedName>
</protein>
<keyword evidence="4" id="KW-1185">Reference proteome</keyword>
<dbReference type="InterPro" id="IPR019535">
    <property type="entry name" value="ICE2_C"/>
</dbReference>
<dbReference type="EMBL" id="JARQWQ010000021">
    <property type="protein sequence ID" value="KAK2564716.1"/>
    <property type="molecule type" value="Genomic_DNA"/>
</dbReference>
<organism evidence="3 4">
    <name type="scientific">Acropora cervicornis</name>
    <name type="common">Staghorn coral</name>
    <dbReference type="NCBI Taxonomy" id="6130"/>
    <lineage>
        <taxon>Eukaryota</taxon>
        <taxon>Metazoa</taxon>
        <taxon>Cnidaria</taxon>
        <taxon>Anthozoa</taxon>
        <taxon>Hexacorallia</taxon>
        <taxon>Scleractinia</taxon>
        <taxon>Astrocoeniina</taxon>
        <taxon>Acroporidae</taxon>
        <taxon>Acropora</taxon>
    </lineage>
</organism>
<dbReference type="Proteomes" id="UP001249851">
    <property type="component" value="Unassembled WGS sequence"/>
</dbReference>
<gene>
    <name evidence="3" type="ORF">P5673_011396</name>
</gene>